<evidence type="ECO:0008006" key="4">
    <source>
        <dbReference type="Google" id="ProtNLM"/>
    </source>
</evidence>
<feature type="region of interest" description="Disordered" evidence="1">
    <location>
        <begin position="254"/>
        <end position="286"/>
    </location>
</feature>
<sequence length="286" mass="33138">MSSNPEEEFDSNTDNIDAQSARPFRKCQTGDEAAAIIQRAWRRYSDVSLYKKLKNLVNFRNQGDPATLLRVINPIEAQLLDPAIGAHVKFRLGGIEWPPQIYYKIFLHSPVCDVNSYAPRNYFDKASADLPPISKEQLDDYADKFGWYKRVENNGWRPISQLSPTAVDIITQMTTKTESPQQLRKRLKRKKVNKEVAKIKFQRFLQQQKNMNGGEMPEITEKDFDDEEILNWADDLDLRQYMLDWDTLGTTGPSSNIWWNEGDNEEEEDYSSGSDLDEEELMKLIS</sequence>
<evidence type="ECO:0000313" key="3">
    <source>
        <dbReference type="Proteomes" id="UP001470230"/>
    </source>
</evidence>
<gene>
    <name evidence="2" type="ORF">M9Y10_034355</name>
</gene>
<name>A0ABR2KEP1_9EUKA</name>
<proteinExistence type="predicted"/>
<keyword evidence="3" id="KW-1185">Reference proteome</keyword>
<reference evidence="2 3" key="1">
    <citation type="submission" date="2024-04" db="EMBL/GenBank/DDBJ databases">
        <title>Tritrichomonas musculus Genome.</title>
        <authorList>
            <person name="Alves-Ferreira E."/>
            <person name="Grigg M."/>
            <person name="Lorenzi H."/>
            <person name="Galac M."/>
        </authorList>
    </citation>
    <scope>NUCLEOTIDE SEQUENCE [LARGE SCALE GENOMIC DNA]</scope>
    <source>
        <strain evidence="2 3">EAF2021</strain>
    </source>
</reference>
<dbReference type="PANTHER" id="PTHR33504">
    <property type="entry name" value="NADH DEHYDROGENASE (UBIQUINONE) 1 BETA SUBCOMPLEX, 4"/>
    <property type="match status" value="1"/>
</dbReference>
<evidence type="ECO:0000313" key="2">
    <source>
        <dbReference type="EMBL" id="KAK8889604.1"/>
    </source>
</evidence>
<accession>A0ABR2KEP1</accession>
<evidence type="ECO:0000256" key="1">
    <source>
        <dbReference type="SAM" id="MobiDB-lite"/>
    </source>
</evidence>
<protein>
    <recommendedName>
        <fullName evidence="4">IQ calmodulin-binding motif family protein</fullName>
    </recommendedName>
</protein>
<organism evidence="2 3">
    <name type="scientific">Tritrichomonas musculus</name>
    <dbReference type="NCBI Taxonomy" id="1915356"/>
    <lineage>
        <taxon>Eukaryota</taxon>
        <taxon>Metamonada</taxon>
        <taxon>Parabasalia</taxon>
        <taxon>Tritrichomonadida</taxon>
        <taxon>Tritrichomonadidae</taxon>
        <taxon>Tritrichomonas</taxon>
    </lineage>
</organism>
<dbReference type="Proteomes" id="UP001470230">
    <property type="component" value="Unassembled WGS sequence"/>
</dbReference>
<dbReference type="EMBL" id="JAPFFF010000005">
    <property type="protein sequence ID" value="KAK8889604.1"/>
    <property type="molecule type" value="Genomic_DNA"/>
</dbReference>
<comment type="caution">
    <text evidence="2">The sequence shown here is derived from an EMBL/GenBank/DDBJ whole genome shotgun (WGS) entry which is preliminary data.</text>
</comment>
<dbReference type="PANTHER" id="PTHR33504:SF2">
    <property type="entry name" value="PROTEIN MFI"/>
    <property type="match status" value="1"/>
</dbReference>
<feature type="compositionally biased region" description="Acidic residues" evidence="1">
    <location>
        <begin position="262"/>
        <end position="280"/>
    </location>
</feature>